<sequence length="503" mass="55922">MSLGMEEAEGKMSDSQLADEELKAVVDTKSARYPIPSNDPNDPLNWSTTAKITTYATICLFSFIANVNGSNFTVAIQALTRQFHIDANRATWLTGFNVLMFGLGNVIWVPLMRVAGKRPVYLLALVVFVAANAWSTRATSFGSLLGGRMVAGFGASAADATVPSVVADMFFLDQRGHCMMFFHFALSSGIFLGPLINAYVVELHSWRTSCEWIGIAGGAIFIVAIFFIRETQYNRERQQWPEDQVPAKRSYLGWLSLTIGYNNDRPARRFLVTFWDIMCMACYPPVFWTGCLVGLFVGWTIVIQVTASQIFLKPPYKWVLHKVGLFSLSGFVGVVLSFYFGGMLIDLIANRAGRNDHTIKPKPEKRLIALIIPFVLSPVGLIIYGECMAHHTHWPGQAVGYAMHSFGFTAVANIAIVYAVDCYQAFAGEALVIVFVIRNVIALVCSFYTNQWIAEKGLESVTGTMAGIQWAVLLLAVPIYFFSKRILSFTNTYGPMKRMQRDL</sequence>
<dbReference type="PANTHER" id="PTHR23502:SF160">
    <property type="entry name" value="MAJOR FACILITATOR SUPERFAMILY (MFS) PROFILE DOMAIN-CONTAINING PROTEIN-RELATED"/>
    <property type="match status" value="1"/>
</dbReference>
<dbReference type="InterPro" id="IPR020846">
    <property type="entry name" value="MFS_dom"/>
</dbReference>
<proteinExistence type="predicted"/>
<feature type="transmembrane region" description="Helical" evidence="5">
    <location>
        <begin position="461"/>
        <end position="482"/>
    </location>
</feature>
<feature type="transmembrane region" description="Helical" evidence="5">
    <location>
        <begin position="90"/>
        <end position="108"/>
    </location>
</feature>
<feature type="transmembrane region" description="Helical" evidence="5">
    <location>
        <begin position="212"/>
        <end position="228"/>
    </location>
</feature>
<dbReference type="AlphaFoldDB" id="A0AAN7ZWW3"/>
<accession>A0AAN7ZWW3</accession>
<dbReference type="Pfam" id="PF07690">
    <property type="entry name" value="MFS_1"/>
    <property type="match status" value="1"/>
</dbReference>
<evidence type="ECO:0000313" key="8">
    <source>
        <dbReference type="Proteomes" id="UP001310594"/>
    </source>
</evidence>
<evidence type="ECO:0000256" key="1">
    <source>
        <dbReference type="ARBA" id="ARBA00004141"/>
    </source>
</evidence>
<dbReference type="InterPro" id="IPR036259">
    <property type="entry name" value="MFS_trans_sf"/>
</dbReference>
<feature type="transmembrane region" description="Helical" evidence="5">
    <location>
        <begin position="430"/>
        <end position="449"/>
    </location>
</feature>
<keyword evidence="2 5" id="KW-0812">Transmembrane</keyword>
<comment type="subcellular location">
    <subcellularLocation>
        <location evidence="1">Membrane</location>
        <topology evidence="1">Multi-pass membrane protein</topology>
    </subcellularLocation>
</comment>
<dbReference type="PANTHER" id="PTHR23502">
    <property type="entry name" value="MAJOR FACILITATOR SUPERFAMILY"/>
    <property type="match status" value="1"/>
</dbReference>
<feature type="transmembrane region" description="Helical" evidence="5">
    <location>
        <begin position="367"/>
        <end position="386"/>
    </location>
</feature>
<protein>
    <recommendedName>
        <fullName evidence="6">Major facilitator superfamily (MFS) profile domain-containing protein</fullName>
    </recommendedName>
</protein>
<evidence type="ECO:0000256" key="2">
    <source>
        <dbReference type="ARBA" id="ARBA00022692"/>
    </source>
</evidence>
<evidence type="ECO:0000259" key="6">
    <source>
        <dbReference type="PROSITE" id="PS50850"/>
    </source>
</evidence>
<dbReference type="Proteomes" id="UP001310594">
    <property type="component" value="Unassembled WGS sequence"/>
</dbReference>
<feature type="transmembrane region" description="Helical" evidence="5">
    <location>
        <begin position="179"/>
        <end position="200"/>
    </location>
</feature>
<dbReference type="Gene3D" id="1.20.1250.20">
    <property type="entry name" value="MFS general substrate transporter like domains"/>
    <property type="match status" value="1"/>
</dbReference>
<dbReference type="PRINTS" id="PR01036">
    <property type="entry name" value="TCRTETB"/>
</dbReference>
<dbReference type="GO" id="GO:0022857">
    <property type="term" value="F:transmembrane transporter activity"/>
    <property type="evidence" value="ECO:0007669"/>
    <property type="project" value="InterPro"/>
</dbReference>
<name>A0AAN7ZWW3_9PEZI</name>
<reference evidence="7" key="1">
    <citation type="submission" date="2023-08" db="EMBL/GenBank/DDBJ databases">
        <title>Black Yeasts Isolated from many extreme environments.</title>
        <authorList>
            <person name="Coleine C."/>
            <person name="Stajich J.E."/>
            <person name="Selbmann L."/>
        </authorList>
    </citation>
    <scope>NUCLEOTIDE SEQUENCE</scope>
    <source>
        <strain evidence="7">CCFEE 5810</strain>
    </source>
</reference>
<feature type="domain" description="Major facilitator superfamily (MFS) profile" evidence="6">
    <location>
        <begin position="54"/>
        <end position="503"/>
    </location>
</feature>
<comment type="caution">
    <text evidence="7">The sequence shown here is derived from an EMBL/GenBank/DDBJ whole genome shotgun (WGS) entry which is preliminary data.</text>
</comment>
<feature type="transmembrane region" description="Helical" evidence="5">
    <location>
        <begin position="149"/>
        <end position="172"/>
    </location>
</feature>
<evidence type="ECO:0000313" key="7">
    <source>
        <dbReference type="EMBL" id="KAK5693617.1"/>
    </source>
</evidence>
<feature type="transmembrane region" description="Helical" evidence="5">
    <location>
        <begin position="286"/>
        <end position="312"/>
    </location>
</feature>
<keyword evidence="4 5" id="KW-0472">Membrane</keyword>
<keyword evidence="3 5" id="KW-1133">Transmembrane helix</keyword>
<dbReference type="InterPro" id="IPR011701">
    <property type="entry name" value="MFS"/>
</dbReference>
<gene>
    <name evidence="7" type="ORF">LTR97_010186</name>
</gene>
<evidence type="ECO:0000256" key="3">
    <source>
        <dbReference type="ARBA" id="ARBA00022989"/>
    </source>
</evidence>
<feature type="transmembrane region" description="Helical" evidence="5">
    <location>
        <begin position="324"/>
        <end position="347"/>
    </location>
</feature>
<evidence type="ECO:0000256" key="5">
    <source>
        <dbReference type="SAM" id="Phobius"/>
    </source>
</evidence>
<organism evidence="7 8">
    <name type="scientific">Elasticomyces elasticus</name>
    <dbReference type="NCBI Taxonomy" id="574655"/>
    <lineage>
        <taxon>Eukaryota</taxon>
        <taxon>Fungi</taxon>
        <taxon>Dikarya</taxon>
        <taxon>Ascomycota</taxon>
        <taxon>Pezizomycotina</taxon>
        <taxon>Dothideomycetes</taxon>
        <taxon>Dothideomycetidae</taxon>
        <taxon>Mycosphaerellales</taxon>
        <taxon>Teratosphaeriaceae</taxon>
        <taxon>Elasticomyces</taxon>
    </lineage>
</organism>
<dbReference type="EMBL" id="JAVRQU010000017">
    <property type="protein sequence ID" value="KAK5693617.1"/>
    <property type="molecule type" value="Genomic_DNA"/>
</dbReference>
<evidence type="ECO:0000256" key="4">
    <source>
        <dbReference type="ARBA" id="ARBA00023136"/>
    </source>
</evidence>
<dbReference type="GO" id="GO:0005886">
    <property type="term" value="C:plasma membrane"/>
    <property type="evidence" value="ECO:0007669"/>
    <property type="project" value="TreeGrafter"/>
</dbReference>
<feature type="transmembrane region" description="Helical" evidence="5">
    <location>
        <begin position="120"/>
        <end position="137"/>
    </location>
</feature>
<dbReference type="PROSITE" id="PS50850">
    <property type="entry name" value="MFS"/>
    <property type="match status" value="1"/>
</dbReference>
<dbReference type="SUPFAM" id="SSF103473">
    <property type="entry name" value="MFS general substrate transporter"/>
    <property type="match status" value="1"/>
</dbReference>
<feature type="transmembrane region" description="Helical" evidence="5">
    <location>
        <begin position="398"/>
        <end position="418"/>
    </location>
</feature>